<evidence type="ECO:0000256" key="1">
    <source>
        <dbReference type="SAM" id="Phobius"/>
    </source>
</evidence>
<keyword evidence="1" id="KW-1133">Transmembrane helix</keyword>
<keyword evidence="1" id="KW-0812">Transmembrane</keyword>
<comment type="caution">
    <text evidence="2">The sequence shown here is derived from an EMBL/GenBank/DDBJ whole genome shotgun (WGS) entry which is preliminary data.</text>
</comment>
<reference evidence="2" key="2">
    <citation type="submission" date="2020-02" db="EMBL/GenBank/DDBJ databases">
        <authorList>
            <consortium name="NCBI Pathogen Detection Project"/>
        </authorList>
    </citation>
    <scope>NUCLEOTIDE SEQUENCE</scope>
    <source>
        <strain evidence="2">MA.03-3818</strain>
    </source>
</reference>
<organism evidence="2">
    <name type="scientific">Salmonella enterica</name>
    <name type="common">Salmonella choleraesuis</name>
    <dbReference type="NCBI Taxonomy" id="28901"/>
    <lineage>
        <taxon>Bacteria</taxon>
        <taxon>Pseudomonadati</taxon>
        <taxon>Pseudomonadota</taxon>
        <taxon>Gammaproteobacteria</taxon>
        <taxon>Enterobacterales</taxon>
        <taxon>Enterobacteriaceae</taxon>
        <taxon>Salmonella</taxon>
    </lineage>
</organism>
<evidence type="ECO:0000313" key="2">
    <source>
        <dbReference type="EMBL" id="HAF1616149.1"/>
    </source>
</evidence>
<sequence>MLGKAAPRWQRRKASQLKLRNLAFAGFFCFPPYLLLAGLSEESYQCVIPN</sequence>
<proteinExistence type="predicted"/>
<dbReference type="AlphaFoldDB" id="A0A742ZNR0"/>
<accession>A0A742ZNR0</accession>
<dbReference type="EMBL" id="DAAUKO010000021">
    <property type="protein sequence ID" value="HAF1616149.1"/>
    <property type="molecule type" value="Genomic_DNA"/>
</dbReference>
<name>A0A742ZNR0_SALER</name>
<gene>
    <name evidence="2" type="ORF">G9B49_005210</name>
</gene>
<keyword evidence="1" id="KW-0472">Membrane</keyword>
<feature type="transmembrane region" description="Helical" evidence="1">
    <location>
        <begin position="21"/>
        <end position="40"/>
    </location>
</feature>
<protein>
    <submittedName>
        <fullName evidence="2">Uncharacterized protein</fullName>
    </submittedName>
</protein>
<reference evidence="2" key="1">
    <citation type="journal article" date="2018" name="Genome Biol.">
        <title>SKESA: strategic k-mer extension for scrupulous assemblies.</title>
        <authorList>
            <person name="Souvorov A."/>
            <person name="Agarwala R."/>
            <person name="Lipman D.J."/>
        </authorList>
    </citation>
    <scope>NUCLEOTIDE SEQUENCE</scope>
    <source>
        <strain evidence="2">MA.03-3818</strain>
    </source>
</reference>